<keyword evidence="1" id="KW-1133">Transmembrane helix</keyword>
<dbReference type="AlphaFoldDB" id="A0A327NED3"/>
<keyword evidence="1" id="KW-0472">Membrane</keyword>
<feature type="transmembrane region" description="Helical" evidence="1">
    <location>
        <begin position="38"/>
        <end position="55"/>
    </location>
</feature>
<evidence type="ECO:0000256" key="1">
    <source>
        <dbReference type="SAM" id="Phobius"/>
    </source>
</evidence>
<gene>
    <name evidence="2" type="ORF">HMF3257_01935</name>
</gene>
<accession>A0A327NED3</accession>
<dbReference type="OrthoDB" id="965872at2"/>
<evidence type="ECO:0000313" key="2">
    <source>
        <dbReference type="EMBL" id="RAI73492.1"/>
    </source>
</evidence>
<dbReference type="EMBL" id="QLII01000001">
    <property type="protein sequence ID" value="RAI73492.1"/>
    <property type="molecule type" value="Genomic_DNA"/>
</dbReference>
<dbReference type="Proteomes" id="UP000249016">
    <property type="component" value="Unassembled WGS sequence"/>
</dbReference>
<reference evidence="2 3" key="1">
    <citation type="submission" date="2018-06" db="EMBL/GenBank/DDBJ databases">
        <title>Spirosoma sp. HMF3257 Genome sequencing and assembly.</title>
        <authorList>
            <person name="Kang H."/>
            <person name="Cha I."/>
            <person name="Kim H."/>
            <person name="Kang J."/>
            <person name="Joh K."/>
        </authorList>
    </citation>
    <scope>NUCLEOTIDE SEQUENCE [LARGE SCALE GENOMIC DNA]</scope>
    <source>
        <strain evidence="2 3">HMF3257</strain>
    </source>
</reference>
<protein>
    <submittedName>
        <fullName evidence="2">Uncharacterized protein</fullName>
    </submittedName>
</protein>
<proteinExistence type="predicted"/>
<organism evidence="2 3">
    <name type="scientific">Spirosoma telluris</name>
    <dbReference type="NCBI Taxonomy" id="2183553"/>
    <lineage>
        <taxon>Bacteria</taxon>
        <taxon>Pseudomonadati</taxon>
        <taxon>Bacteroidota</taxon>
        <taxon>Cytophagia</taxon>
        <taxon>Cytophagales</taxon>
        <taxon>Cytophagaceae</taxon>
        <taxon>Spirosoma</taxon>
    </lineage>
</organism>
<comment type="caution">
    <text evidence="2">The sequence shown here is derived from an EMBL/GenBank/DDBJ whole genome shotgun (WGS) entry which is preliminary data.</text>
</comment>
<sequence length="92" mass="10691">MQLFLNRQQRASCPYALLPVEQLSDEQLLIRRTKNRQMMAIVVMLMLLVVIMSVISEQFFLASTSAAMIPALDEYEKKGKAFTNELRKRNLR</sequence>
<name>A0A327NED3_9BACT</name>
<dbReference type="RefSeq" id="WP_111340371.1">
    <property type="nucleotide sequence ID" value="NZ_QLII01000001.1"/>
</dbReference>
<keyword evidence="1" id="KW-0812">Transmembrane</keyword>
<keyword evidence="3" id="KW-1185">Reference proteome</keyword>
<evidence type="ECO:0000313" key="3">
    <source>
        <dbReference type="Proteomes" id="UP000249016"/>
    </source>
</evidence>